<dbReference type="NCBIfam" id="NF047705">
    <property type="entry name" value="slr1659_superfam"/>
    <property type="match status" value="1"/>
</dbReference>
<evidence type="ECO:0000313" key="2">
    <source>
        <dbReference type="EMBL" id="MCW6035662.1"/>
    </source>
</evidence>
<sequence>MKSDIVGEDYRILYDEQGNTVAFYGELSLSGSKDYEPIKQLLEEATSEELEQFTLDLKELYFLNSSGISMLSKFVIGMRKSDTQLIVIGSEEIPWQKKSLSNLQKFLPSLQLVMEASEETS</sequence>
<dbReference type="EMBL" id="JAIHOM010000018">
    <property type="protein sequence ID" value="MCW6035662.1"/>
    <property type="molecule type" value="Genomic_DNA"/>
</dbReference>
<dbReference type="RefSeq" id="WP_265263372.1">
    <property type="nucleotide sequence ID" value="NZ_JAIHOM010000018.1"/>
</dbReference>
<dbReference type="Proteomes" id="UP001526426">
    <property type="component" value="Unassembled WGS sequence"/>
</dbReference>
<dbReference type="SUPFAM" id="SSF52091">
    <property type="entry name" value="SpoIIaa-like"/>
    <property type="match status" value="1"/>
</dbReference>
<dbReference type="InterPro" id="IPR002645">
    <property type="entry name" value="STAS_dom"/>
</dbReference>
<gene>
    <name evidence="2" type="ORF">K4A83_05160</name>
</gene>
<keyword evidence="3" id="KW-1185">Reference proteome</keyword>
<dbReference type="Gene3D" id="3.30.750.24">
    <property type="entry name" value="STAS domain"/>
    <property type="match status" value="1"/>
</dbReference>
<evidence type="ECO:0000259" key="1">
    <source>
        <dbReference type="PROSITE" id="PS50801"/>
    </source>
</evidence>
<organism evidence="2 3">
    <name type="scientific">Spirulina subsalsa FACHB-351</name>
    <dbReference type="NCBI Taxonomy" id="234711"/>
    <lineage>
        <taxon>Bacteria</taxon>
        <taxon>Bacillati</taxon>
        <taxon>Cyanobacteriota</taxon>
        <taxon>Cyanophyceae</taxon>
        <taxon>Spirulinales</taxon>
        <taxon>Spirulinaceae</taxon>
        <taxon>Spirulina</taxon>
    </lineage>
</organism>
<evidence type="ECO:0000313" key="3">
    <source>
        <dbReference type="Proteomes" id="UP001526426"/>
    </source>
</evidence>
<reference evidence="2 3" key="1">
    <citation type="submission" date="2021-08" db="EMBL/GenBank/DDBJ databases">
        <title>Draft genome sequence of Spirulina subsalsa with high tolerance to salinity and hype-accumulation of phycocyanin.</title>
        <authorList>
            <person name="Pei H."/>
            <person name="Jiang L."/>
        </authorList>
    </citation>
    <scope>NUCLEOTIDE SEQUENCE [LARGE SCALE GENOMIC DNA]</scope>
    <source>
        <strain evidence="2 3">FACHB-351</strain>
    </source>
</reference>
<accession>A0ABT3L2B7</accession>
<feature type="domain" description="STAS" evidence="1">
    <location>
        <begin position="38"/>
        <end position="121"/>
    </location>
</feature>
<protein>
    <recommendedName>
        <fullName evidence="1">STAS domain-containing protein</fullName>
    </recommendedName>
</protein>
<comment type="caution">
    <text evidence="2">The sequence shown here is derived from an EMBL/GenBank/DDBJ whole genome shotgun (WGS) entry which is preliminary data.</text>
</comment>
<dbReference type="Pfam" id="PF01740">
    <property type="entry name" value="STAS"/>
    <property type="match status" value="1"/>
</dbReference>
<proteinExistence type="predicted"/>
<name>A0ABT3L2B7_9CYAN</name>
<dbReference type="InterPro" id="IPR036513">
    <property type="entry name" value="STAS_dom_sf"/>
</dbReference>
<dbReference type="PROSITE" id="PS50801">
    <property type="entry name" value="STAS"/>
    <property type="match status" value="1"/>
</dbReference>